<feature type="compositionally biased region" description="Low complexity" evidence="8">
    <location>
        <begin position="716"/>
        <end position="735"/>
    </location>
</feature>
<feature type="compositionally biased region" description="Low complexity" evidence="8">
    <location>
        <begin position="676"/>
        <end position="708"/>
    </location>
</feature>
<dbReference type="Gene3D" id="3.40.50.300">
    <property type="entry name" value="P-loop containing nucleotide triphosphate hydrolases"/>
    <property type="match status" value="2"/>
</dbReference>
<evidence type="ECO:0000313" key="13">
    <source>
        <dbReference type="EMBL" id="SSX23116.1"/>
    </source>
</evidence>
<dbReference type="PROSITE" id="PS51192">
    <property type="entry name" value="HELICASE_ATP_BIND_1"/>
    <property type="match status" value="1"/>
</dbReference>
<evidence type="ECO:0000259" key="10">
    <source>
        <dbReference type="PROSITE" id="PS51194"/>
    </source>
</evidence>
<dbReference type="EMBL" id="UFQT01000315">
    <property type="protein sequence ID" value="SSX23116.1"/>
    <property type="molecule type" value="Genomic_DNA"/>
</dbReference>
<dbReference type="CDD" id="cd17966">
    <property type="entry name" value="DEADc_DDX5_DDX17"/>
    <property type="match status" value="1"/>
</dbReference>
<organism evidence="12">
    <name type="scientific">Culicoides sonorensis</name>
    <name type="common">Biting midge</name>
    <dbReference type="NCBI Taxonomy" id="179676"/>
    <lineage>
        <taxon>Eukaryota</taxon>
        <taxon>Metazoa</taxon>
        <taxon>Ecdysozoa</taxon>
        <taxon>Arthropoda</taxon>
        <taxon>Hexapoda</taxon>
        <taxon>Insecta</taxon>
        <taxon>Pterygota</taxon>
        <taxon>Neoptera</taxon>
        <taxon>Endopterygota</taxon>
        <taxon>Diptera</taxon>
        <taxon>Nematocera</taxon>
        <taxon>Chironomoidea</taxon>
        <taxon>Ceratopogonidae</taxon>
        <taxon>Ceratopogoninae</taxon>
        <taxon>Culicoides</taxon>
        <taxon>Monoculicoides</taxon>
    </lineage>
</organism>
<evidence type="ECO:0000256" key="6">
    <source>
        <dbReference type="ARBA" id="ARBA00047984"/>
    </source>
</evidence>
<dbReference type="EMBL" id="UFQS01000315">
    <property type="protein sequence ID" value="SSX02744.1"/>
    <property type="molecule type" value="Genomic_DNA"/>
</dbReference>
<dbReference type="Pfam" id="PF00270">
    <property type="entry name" value="DEAD"/>
    <property type="match status" value="1"/>
</dbReference>
<dbReference type="GO" id="GO:0003676">
    <property type="term" value="F:nucleic acid binding"/>
    <property type="evidence" value="ECO:0007669"/>
    <property type="project" value="InterPro"/>
</dbReference>
<dbReference type="InterPro" id="IPR014001">
    <property type="entry name" value="Helicase_ATP-bd"/>
</dbReference>
<evidence type="ECO:0000256" key="3">
    <source>
        <dbReference type="ARBA" id="ARBA00022801"/>
    </source>
</evidence>
<comment type="catalytic activity">
    <reaction evidence="6">
        <text>ATP + H2O = ADP + phosphate + H(+)</text>
        <dbReference type="Rhea" id="RHEA:13065"/>
        <dbReference type="ChEBI" id="CHEBI:15377"/>
        <dbReference type="ChEBI" id="CHEBI:15378"/>
        <dbReference type="ChEBI" id="CHEBI:30616"/>
        <dbReference type="ChEBI" id="CHEBI:43474"/>
        <dbReference type="ChEBI" id="CHEBI:456216"/>
        <dbReference type="EC" id="3.6.4.13"/>
    </reaction>
</comment>
<reference evidence="12" key="1">
    <citation type="submission" date="2018-04" db="EMBL/GenBank/DDBJ databases">
        <authorList>
            <person name="Go L.Y."/>
            <person name="Mitchell J.A."/>
        </authorList>
    </citation>
    <scope>NUCLEOTIDE SEQUENCE</scope>
    <source>
        <tissue evidence="12">Whole organism</tissue>
    </source>
</reference>
<accession>A0A336KCZ1</accession>
<feature type="domain" description="DEAD-box RNA helicase Q" evidence="11">
    <location>
        <begin position="210"/>
        <end position="238"/>
    </location>
</feature>
<evidence type="ECO:0000256" key="7">
    <source>
        <dbReference type="PROSITE-ProRule" id="PRU00552"/>
    </source>
</evidence>
<dbReference type="InterPro" id="IPR000629">
    <property type="entry name" value="RNA-helicase_DEAD-box_CS"/>
</dbReference>
<dbReference type="FunFam" id="3.40.50.300:FF:000079">
    <property type="entry name" value="probable ATP-dependent RNA helicase DDX17"/>
    <property type="match status" value="1"/>
</dbReference>
<dbReference type="PANTHER" id="PTHR47958">
    <property type="entry name" value="ATP-DEPENDENT RNA HELICASE DBP3"/>
    <property type="match status" value="1"/>
</dbReference>
<dbReference type="GO" id="GO:0016787">
    <property type="term" value="F:hydrolase activity"/>
    <property type="evidence" value="ECO:0007669"/>
    <property type="project" value="UniProtKB-KW"/>
</dbReference>
<evidence type="ECO:0000259" key="9">
    <source>
        <dbReference type="PROSITE" id="PS51192"/>
    </source>
</evidence>
<proteinExistence type="predicted"/>
<protein>
    <recommendedName>
        <fullName evidence="1">RNA helicase</fullName>
        <ecNumber evidence="1">3.6.4.13</ecNumber>
    </recommendedName>
</protein>
<feature type="domain" description="Helicase C-terminal" evidence="10">
    <location>
        <begin position="432"/>
        <end position="596"/>
    </location>
</feature>
<evidence type="ECO:0000256" key="2">
    <source>
        <dbReference type="ARBA" id="ARBA00022741"/>
    </source>
</evidence>
<dbReference type="FunFam" id="3.40.50.300:FF:000008">
    <property type="entry name" value="ATP-dependent RNA helicase RhlB"/>
    <property type="match status" value="1"/>
</dbReference>
<evidence type="ECO:0000256" key="8">
    <source>
        <dbReference type="SAM" id="MobiDB-lite"/>
    </source>
</evidence>
<feature type="compositionally biased region" description="Polar residues" evidence="8">
    <location>
        <begin position="736"/>
        <end position="754"/>
    </location>
</feature>
<keyword evidence="3" id="KW-0378">Hydrolase</keyword>
<evidence type="ECO:0000313" key="12">
    <source>
        <dbReference type="EMBL" id="SSX02744.1"/>
    </source>
</evidence>
<feature type="compositionally biased region" description="Low complexity" evidence="8">
    <location>
        <begin position="68"/>
        <end position="83"/>
    </location>
</feature>
<feature type="compositionally biased region" description="Low complexity" evidence="8">
    <location>
        <begin position="630"/>
        <end position="662"/>
    </location>
</feature>
<evidence type="ECO:0000256" key="5">
    <source>
        <dbReference type="ARBA" id="ARBA00022840"/>
    </source>
</evidence>
<dbReference type="Pfam" id="PF00271">
    <property type="entry name" value="Helicase_C"/>
    <property type="match status" value="1"/>
</dbReference>
<feature type="domain" description="Helicase ATP-binding" evidence="9">
    <location>
        <begin position="241"/>
        <end position="420"/>
    </location>
</feature>
<dbReference type="EC" id="3.6.4.13" evidence="1"/>
<dbReference type="InterPro" id="IPR027417">
    <property type="entry name" value="P-loop_NTPase"/>
</dbReference>
<dbReference type="PROSITE" id="PS51195">
    <property type="entry name" value="Q_MOTIF"/>
    <property type="match status" value="1"/>
</dbReference>
<dbReference type="GO" id="GO:0031047">
    <property type="term" value="P:regulatory ncRNA-mediated gene silencing"/>
    <property type="evidence" value="ECO:0007669"/>
    <property type="project" value="UniProtKB-ARBA"/>
</dbReference>
<reference evidence="13" key="2">
    <citation type="submission" date="2018-07" db="EMBL/GenBank/DDBJ databases">
        <authorList>
            <person name="Quirk P.G."/>
            <person name="Krulwich T.A."/>
        </authorList>
    </citation>
    <scope>NUCLEOTIDE SEQUENCE</scope>
</reference>
<dbReference type="PROSITE" id="PS51194">
    <property type="entry name" value="HELICASE_CTER"/>
    <property type="match status" value="1"/>
</dbReference>
<dbReference type="InterPro" id="IPR001650">
    <property type="entry name" value="Helicase_C-like"/>
</dbReference>
<dbReference type="InterPro" id="IPR011545">
    <property type="entry name" value="DEAD/DEAH_box_helicase_dom"/>
</dbReference>
<keyword evidence="5" id="KW-0067">ATP-binding</keyword>
<feature type="short sequence motif" description="Q motif" evidence="7">
    <location>
        <begin position="210"/>
        <end position="238"/>
    </location>
</feature>
<dbReference type="GO" id="GO:0003724">
    <property type="term" value="F:RNA helicase activity"/>
    <property type="evidence" value="ECO:0007669"/>
    <property type="project" value="UniProtKB-EC"/>
</dbReference>
<dbReference type="VEuPathDB" id="VectorBase:CSON008330"/>
<feature type="region of interest" description="Disordered" evidence="8">
    <location>
        <begin position="1"/>
        <end position="100"/>
    </location>
</feature>
<dbReference type="PROSITE" id="PS00039">
    <property type="entry name" value="DEAD_ATP_HELICASE"/>
    <property type="match status" value="1"/>
</dbReference>
<feature type="compositionally biased region" description="Basic and acidic residues" evidence="8">
    <location>
        <begin position="88"/>
        <end position="100"/>
    </location>
</feature>
<name>A0A336KCZ1_CULSO</name>
<evidence type="ECO:0000256" key="1">
    <source>
        <dbReference type="ARBA" id="ARBA00012552"/>
    </source>
</evidence>
<gene>
    <name evidence="12" type="primary">CSON008330</name>
</gene>
<keyword evidence="2" id="KW-0547">Nucleotide-binding</keyword>
<dbReference type="SMART" id="SM00490">
    <property type="entry name" value="HELICc"/>
    <property type="match status" value="1"/>
</dbReference>
<feature type="region of interest" description="Disordered" evidence="8">
    <location>
        <begin position="598"/>
        <end position="794"/>
    </location>
</feature>
<dbReference type="InterPro" id="IPR014014">
    <property type="entry name" value="RNA_helicase_DEAD_Q_motif"/>
</dbReference>
<dbReference type="GO" id="GO:0005524">
    <property type="term" value="F:ATP binding"/>
    <property type="evidence" value="ECO:0007669"/>
    <property type="project" value="UniProtKB-KW"/>
</dbReference>
<dbReference type="CDD" id="cd18787">
    <property type="entry name" value="SF2_C_DEAD"/>
    <property type="match status" value="1"/>
</dbReference>
<feature type="compositionally biased region" description="Polar residues" evidence="8">
    <location>
        <begin position="26"/>
        <end position="47"/>
    </location>
</feature>
<dbReference type="AlphaFoldDB" id="A0A336KCZ1"/>
<evidence type="ECO:0000259" key="11">
    <source>
        <dbReference type="PROSITE" id="PS51195"/>
    </source>
</evidence>
<feature type="compositionally biased region" description="Low complexity" evidence="8">
    <location>
        <begin position="766"/>
        <end position="794"/>
    </location>
</feature>
<evidence type="ECO:0000256" key="4">
    <source>
        <dbReference type="ARBA" id="ARBA00022806"/>
    </source>
</evidence>
<keyword evidence="4" id="KW-0347">Helicase</keyword>
<dbReference type="SUPFAM" id="SSF52540">
    <property type="entry name" value="P-loop containing nucleoside triphosphate hydrolases"/>
    <property type="match status" value="1"/>
</dbReference>
<sequence>MQNQVQSRPFNGDGPKKRYGEFQPRNKFNYNQEFSQGGPNMNPQQFAFNPHQGGGMPKFDVPPFPGAQFNNNGPRNNQRNFNGKPNPVKKDYNNEPYFHESGKKKDVNEFVPRHQGGPPQQQQMQPYRKQFEDTKNMSKEDRAKLQSMKAKHPGQNLETPMWEALNLEEFRKNFYVPHENILRRTLEDVSSFRMSNSITVTGDDVPHPNQAMEEVRFPDALMREMTKQGFTAPTPIQSQGWPIALSGRDMVGIAKTGSGKTLAYMLPAIVHITFQKPVRRGDGPIILVLAPTRELAQQIQTVARDFGVHNMNKAPIRNTCIFGGSPKGPQIRDLERGVEIVIATPGRLIDFLERGITNLKRCTYLVLDEADRMLDMGFEPQIRKIIEQIRPDRQVLMWSATWPKEVQSLAEDFLTDYIKINVGSLNLAANCNIEQVVEVCEESEKEDKLCELFKEIVTDDPENKIIVFVETKKKVEDLLKVIQKQGYSVNSIHGDKSQAERDFVLQTFRNGKTSILVATDVAARGLDVDNVKYVINFDYPNSSEDYVHRIGRTGRCEQLGTAYTFFTPNNARQARELVSVLEEAGQRPSQELLNLAQSINGKKGPYRSNYRQYGQPGQDYNNRPYGGGFNKFNNGNQRPNFQQQNQYGNQFGNPGQQFNKFNPGGFPHQQQGPYTGGYNNQNNSYNPQNRRPFNQGGNPKFGGPNNGNQGQGFNGPQGSRPPHQQNQYYNSRYNNKGPNNNDDQTGGQKPNYQNRPPRDNYHNSYQQQQQPGQGQQQGGFNAQQAGQQPGVAGQQQQQNYLVDMFEDLSVYQRVSPSVQAVPAQIAGLPQGSAAMAYPPFTMPGAPQPYSFQYA</sequence>
<dbReference type="SMART" id="SM00487">
    <property type="entry name" value="DEXDc"/>
    <property type="match status" value="1"/>
</dbReference>